<dbReference type="GO" id="GO:0015774">
    <property type="term" value="P:polysaccharide transport"/>
    <property type="evidence" value="ECO:0007669"/>
    <property type="project" value="InterPro"/>
</dbReference>
<name>A0A179CV78_BIBTR</name>
<proteinExistence type="predicted"/>
<reference evidence="1 2" key="1">
    <citation type="submission" date="2014-01" db="EMBL/GenBank/DDBJ databases">
        <authorList>
            <person name="Zuccon D."/>
        </authorList>
    </citation>
    <scope>NUCLEOTIDE SEQUENCE [LARGE SCALE GENOMIC DNA]</scope>
    <source>
        <strain evidence="1 2">Y31</strain>
    </source>
</reference>
<protein>
    <submittedName>
        <fullName evidence="1">Capsule polysaccharide transporter</fullName>
    </submittedName>
</protein>
<dbReference type="RefSeq" id="WP_064318416.1">
    <property type="nucleotide sequence ID" value="NZ_JACI01000002.1"/>
</dbReference>
<dbReference type="PATRIC" id="fig|1261658.3.peg.1001"/>
<comment type="caution">
    <text evidence="1">The sequence shown here is derived from an EMBL/GenBank/DDBJ whole genome shotgun (WGS) entry which is preliminary data.</text>
</comment>
<dbReference type="Pfam" id="PF05159">
    <property type="entry name" value="Capsule_synth"/>
    <property type="match status" value="1"/>
</dbReference>
<dbReference type="Proteomes" id="UP000078358">
    <property type="component" value="Unassembled WGS sequence"/>
</dbReference>
<dbReference type="EMBL" id="JACI01000002">
    <property type="protein sequence ID" value="OAQ13795.1"/>
    <property type="molecule type" value="Genomic_DNA"/>
</dbReference>
<sequence>MINHYLDDLVTSSKRILLLQGPIGAFFYEFSKWLQAQQRTVFKINFNAGDERFYPAGSHTIAYRNTLGEFADFLYEFCQCEQIDSLVCFGDNRKYHKIAKQVADQLGLAFWVFEEGYFRPDYITLEKSGVNAFSPIPRTADYFLAIEPELTEIEKPERVSKGFFPMAKRAIQYYFSGYFCRWKYPHYQHHRFLNVGYYIKLWGISLVKRLCYAIHDRNFAKRVEAGEFGEFFIVPLQVYDDSQVVVHSDYPSVEAFLSEVLESFSRFAPEHCNLIIKHHPMDRGFLDYAEIIAQFEQRYPNLQGRVFYIHDVPMPVFLRHGKGMVTLNSTSGISGLLHSMPVMTLGRANYDFVGLTHQGDLDSFWQNPQAPDRKVFENYHRFHLNRTQINGNFYSRTILRFPYNQAVATQSYEKN</sequence>
<dbReference type="GO" id="GO:0000271">
    <property type="term" value="P:polysaccharide biosynthetic process"/>
    <property type="evidence" value="ECO:0007669"/>
    <property type="project" value="InterPro"/>
</dbReference>
<dbReference type="AlphaFoldDB" id="A0A179CV78"/>
<evidence type="ECO:0000313" key="1">
    <source>
        <dbReference type="EMBL" id="OAQ13795.1"/>
    </source>
</evidence>
<dbReference type="CDD" id="cd16441">
    <property type="entry name" value="beta_Kdo_transferase_KpsS"/>
    <property type="match status" value="1"/>
</dbReference>
<organism evidence="1 2">
    <name type="scientific">Bibersteinia trehalosi Y31</name>
    <dbReference type="NCBI Taxonomy" id="1261658"/>
    <lineage>
        <taxon>Bacteria</taxon>
        <taxon>Pseudomonadati</taxon>
        <taxon>Pseudomonadota</taxon>
        <taxon>Gammaproteobacteria</taxon>
        <taxon>Pasteurellales</taxon>
        <taxon>Pasteurellaceae</taxon>
        <taxon>Bibersteinia</taxon>
    </lineage>
</organism>
<accession>A0A179CV78</accession>
<gene>
    <name evidence="1" type="ORF">F480_05065</name>
</gene>
<evidence type="ECO:0000313" key="2">
    <source>
        <dbReference type="Proteomes" id="UP000078358"/>
    </source>
</evidence>
<dbReference type="InterPro" id="IPR007833">
    <property type="entry name" value="Capsule_polysaccharide_synth"/>
</dbReference>